<feature type="transmembrane region" description="Helical" evidence="2">
    <location>
        <begin position="148"/>
        <end position="166"/>
    </location>
</feature>
<evidence type="ECO:0000256" key="1">
    <source>
        <dbReference type="SAM" id="MobiDB-lite"/>
    </source>
</evidence>
<gene>
    <name evidence="3" type="ORF">HKI87_15g79670</name>
</gene>
<dbReference type="PANTHER" id="PTHR36840:SF1">
    <property type="entry name" value="BLL5714 PROTEIN"/>
    <property type="match status" value="1"/>
</dbReference>
<name>A0AAX4PJ98_9CHLO</name>
<feature type="transmembrane region" description="Helical" evidence="2">
    <location>
        <begin position="286"/>
        <end position="310"/>
    </location>
</feature>
<feature type="transmembrane region" description="Helical" evidence="2">
    <location>
        <begin position="380"/>
        <end position="398"/>
    </location>
</feature>
<feature type="compositionally biased region" description="Polar residues" evidence="1">
    <location>
        <begin position="481"/>
        <end position="494"/>
    </location>
</feature>
<dbReference type="EMBL" id="CP151515">
    <property type="protein sequence ID" value="WZN66400.1"/>
    <property type="molecule type" value="Genomic_DNA"/>
</dbReference>
<feature type="transmembrane region" description="Helical" evidence="2">
    <location>
        <begin position="81"/>
        <end position="104"/>
    </location>
</feature>
<organism evidence="3 4">
    <name type="scientific">Chloropicon roscoffensis</name>
    <dbReference type="NCBI Taxonomy" id="1461544"/>
    <lineage>
        <taxon>Eukaryota</taxon>
        <taxon>Viridiplantae</taxon>
        <taxon>Chlorophyta</taxon>
        <taxon>Chloropicophyceae</taxon>
        <taxon>Chloropicales</taxon>
        <taxon>Chloropicaceae</taxon>
        <taxon>Chloropicon</taxon>
    </lineage>
</organism>
<feature type="transmembrane region" description="Helical" evidence="2">
    <location>
        <begin position="353"/>
        <end position="374"/>
    </location>
</feature>
<reference evidence="3 4" key="1">
    <citation type="submission" date="2024-03" db="EMBL/GenBank/DDBJ databases">
        <title>Complete genome sequence of the green alga Chloropicon roscoffensis RCC1871.</title>
        <authorList>
            <person name="Lemieux C."/>
            <person name="Pombert J.-F."/>
            <person name="Otis C."/>
            <person name="Turmel M."/>
        </authorList>
    </citation>
    <scope>NUCLEOTIDE SEQUENCE [LARGE SCALE GENOMIC DNA]</scope>
    <source>
        <strain evidence="3 4">RCC1871</strain>
    </source>
</reference>
<feature type="region of interest" description="Disordered" evidence="1">
    <location>
        <begin position="445"/>
        <end position="494"/>
    </location>
</feature>
<protein>
    <submittedName>
        <fullName evidence="3">Low temperature requirement protein LtrA</fullName>
    </submittedName>
</protein>
<accession>A0AAX4PJ98</accession>
<dbReference type="Pfam" id="PF06772">
    <property type="entry name" value="LtrA"/>
    <property type="match status" value="1"/>
</dbReference>
<feature type="transmembrane region" description="Helical" evidence="2">
    <location>
        <begin position="116"/>
        <end position="136"/>
    </location>
</feature>
<keyword evidence="2" id="KW-1133">Transmembrane helix</keyword>
<sequence length="494" mass="55883">MPQISLDDLKEVKLVEEGLREEAWLELFYDLLFVAGMIKLGGVTKKAEMDQIMYCCLIFSLFWTMWYQLQRYMSKHHKNNLAHLALLFTQCASVSQICINLISLKYIKKEIVEAKAVSIGILLSKTTILAMYGYIVHKNPKKLREVKFSMVGLVLTTLCHLACLGIDEYDIIFYLWAGSIVLELICDVISRLKYEPVNHDVEHHTAERLGCFTMVVLGESVIQLLLPDLELLSESSIHRYAIAGLSGALVFNLAVIHFDKLPSHIHDKGDSERGASSLPPHNTKLLVLWTLLHLPMTFFMLLVGISMKYMFNNKETSEDTTWMLSISVGCILVLFTLMRFLRQGFKGKRKRLLAYAARCVIAAVAAVVPFFLPIDDMETYYTILPFTVITSVFVIIDMRQHFKTVEKVELLERKRVMTAYNETGEFPEKYRKSISLSTLPSSISIPAAGKDPEAGESEESGGLWSKLGSYNSGGSREEPRYTNTTTNPLSSISE</sequence>
<keyword evidence="2" id="KW-0472">Membrane</keyword>
<dbReference type="AlphaFoldDB" id="A0AAX4PJ98"/>
<dbReference type="PANTHER" id="PTHR36840">
    <property type="entry name" value="BLL5714 PROTEIN"/>
    <property type="match status" value="1"/>
</dbReference>
<feature type="transmembrane region" description="Helical" evidence="2">
    <location>
        <begin position="238"/>
        <end position="258"/>
    </location>
</feature>
<evidence type="ECO:0000313" key="3">
    <source>
        <dbReference type="EMBL" id="WZN66400.1"/>
    </source>
</evidence>
<feature type="transmembrane region" description="Helical" evidence="2">
    <location>
        <begin position="322"/>
        <end position="341"/>
    </location>
</feature>
<dbReference type="InterPro" id="IPR010640">
    <property type="entry name" value="Low_temperature_requirement_A"/>
</dbReference>
<evidence type="ECO:0000313" key="4">
    <source>
        <dbReference type="Proteomes" id="UP001472866"/>
    </source>
</evidence>
<feature type="transmembrane region" description="Helical" evidence="2">
    <location>
        <begin position="172"/>
        <end position="189"/>
    </location>
</feature>
<keyword evidence="4" id="KW-1185">Reference proteome</keyword>
<proteinExistence type="predicted"/>
<dbReference type="Proteomes" id="UP001472866">
    <property type="component" value="Chromosome 15"/>
</dbReference>
<evidence type="ECO:0000256" key="2">
    <source>
        <dbReference type="SAM" id="Phobius"/>
    </source>
</evidence>
<feature type="transmembrane region" description="Helical" evidence="2">
    <location>
        <begin position="51"/>
        <end position="69"/>
    </location>
</feature>
<keyword evidence="2" id="KW-0812">Transmembrane</keyword>